<dbReference type="InterPro" id="IPR008914">
    <property type="entry name" value="PEBP"/>
</dbReference>
<keyword evidence="3" id="KW-1185">Reference proteome</keyword>
<name>A0A6N7XQJ3_9ACTN</name>
<dbReference type="InterPro" id="IPR036610">
    <property type="entry name" value="PEBP-like_sf"/>
</dbReference>
<accession>A0A6N7XQJ3</accession>
<protein>
    <submittedName>
        <fullName evidence="2">YbhB/YbcL family Raf kinase inhibitor-like protein</fullName>
    </submittedName>
</protein>
<dbReference type="Proteomes" id="UP000469325">
    <property type="component" value="Unassembled WGS sequence"/>
</dbReference>
<proteinExistence type="inferred from homology"/>
<dbReference type="Gene3D" id="3.90.280.10">
    <property type="entry name" value="PEBP-like"/>
    <property type="match status" value="1"/>
</dbReference>
<evidence type="ECO:0000313" key="3">
    <source>
        <dbReference type="Proteomes" id="UP000469325"/>
    </source>
</evidence>
<dbReference type="NCBIfam" id="TIGR00481">
    <property type="entry name" value="YbhB/YbcL family Raf kinase inhibitor-like protein"/>
    <property type="match status" value="1"/>
</dbReference>
<dbReference type="CDD" id="cd00865">
    <property type="entry name" value="PEBP_bact_arch"/>
    <property type="match status" value="1"/>
</dbReference>
<comment type="similarity">
    <text evidence="1">Belongs to the UPF0098 family.</text>
</comment>
<dbReference type="SUPFAM" id="SSF49777">
    <property type="entry name" value="PEBP-like"/>
    <property type="match status" value="1"/>
</dbReference>
<dbReference type="EMBL" id="VUNC01000002">
    <property type="protein sequence ID" value="MST72219.1"/>
    <property type="molecule type" value="Genomic_DNA"/>
</dbReference>
<dbReference type="Pfam" id="PF01161">
    <property type="entry name" value="PBP"/>
    <property type="match status" value="1"/>
</dbReference>
<sequence length="176" mass="19202">MRIRVELDERGMVPDRYAKHADAAHLYHGTPTTSFPFAVEEVPDAARTVALAFVDFDSIPVCGFPWIHWCAANIPASEAENGTIRFAENASNLGEHGMVQGRNSSAARWAGGSTDPLLACRYNGPQPPDRTHVYTLAAFALDTELPLREGFWMSEMVDGMRGHVIGHAVADLPARA</sequence>
<evidence type="ECO:0000256" key="1">
    <source>
        <dbReference type="ARBA" id="ARBA00007120"/>
    </source>
</evidence>
<dbReference type="AlphaFoldDB" id="A0A6N7XQJ3"/>
<evidence type="ECO:0000313" key="2">
    <source>
        <dbReference type="EMBL" id="MST72219.1"/>
    </source>
</evidence>
<comment type="caution">
    <text evidence="2">The sequence shown here is derived from an EMBL/GenBank/DDBJ whole genome shotgun (WGS) entry which is preliminary data.</text>
</comment>
<dbReference type="RefSeq" id="WP_154434094.1">
    <property type="nucleotide sequence ID" value="NZ_VUNC01000002.1"/>
</dbReference>
<reference evidence="2 3" key="1">
    <citation type="submission" date="2019-08" db="EMBL/GenBank/DDBJ databases">
        <title>In-depth cultivation of the pig gut microbiome towards novel bacterial diversity and tailored functional studies.</title>
        <authorList>
            <person name="Wylensek D."/>
            <person name="Hitch T.C.A."/>
            <person name="Clavel T."/>
        </authorList>
    </citation>
    <scope>NUCLEOTIDE SEQUENCE [LARGE SCALE GENOMIC DNA]</scope>
    <source>
        <strain evidence="2 3">CA-Schmier-601-WT-1</strain>
    </source>
</reference>
<organism evidence="2 3">
    <name type="scientific">Olsenella porci</name>
    <dbReference type="NCBI Taxonomy" id="2652279"/>
    <lineage>
        <taxon>Bacteria</taxon>
        <taxon>Bacillati</taxon>
        <taxon>Actinomycetota</taxon>
        <taxon>Coriobacteriia</taxon>
        <taxon>Coriobacteriales</taxon>
        <taxon>Atopobiaceae</taxon>
        <taxon>Olsenella</taxon>
    </lineage>
</organism>
<gene>
    <name evidence="2" type="ORF">FYJ68_03735</name>
</gene>
<dbReference type="InterPro" id="IPR005247">
    <property type="entry name" value="YbhB_YbcL/LppC-like"/>
</dbReference>